<dbReference type="eggNOG" id="ENOG502SRVT">
    <property type="taxonomic scope" value="Eukaryota"/>
</dbReference>
<organism evidence="3 4">
    <name type="scientific">Thalassiosira pseudonana</name>
    <name type="common">Marine diatom</name>
    <name type="synonym">Cyclotella nana</name>
    <dbReference type="NCBI Taxonomy" id="35128"/>
    <lineage>
        <taxon>Eukaryota</taxon>
        <taxon>Sar</taxon>
        <taxon>Stramenopiles</taxon>
        <taxon>Ochrophyta</taxon>
        <taxon>Bacillariophyta</taxon>
        <taxon>Coscinodiscophyceae</taxon>
        <taxon>Thalassiosirophycidae</taxon>
        <taxon>Thalassiosirales</taxon>
        <taxon>Thalassiosiraceae</taxon>
        <taxon>Thalassiosira</taxon>
    </lineage>
</organism>
<reference evidence="3 4" key="1">
    <citation type="journal article" date="2004" name="Science">
        <title>The genome of the diatom Thalassiosira pseudonana: ecology, evolution, and metabolism.</title>
        <authorList>
            <person name="Armbrust E.V."/>
            <person name="Berges J.A."/>
            <person name="Bowler C."/>
            <person name="Green B.R."/>
            <person name="Martinez D."/>
            <person name="Putnam N.H."/>
            <person name="Zhou S."/>
            <person name="Allen A.E."/>
            <person name="Apt K.E."/>
            <person name="Bechner M."/>
            <person name="Brzezinski M.A."/>
            <person name="Chaal B.K."/>
            <person name="Chiovitti A."/>
            <person name="Davis A.K."/>
            <person name="Demarest M.S."/>
            <person name="Detter J.C."/>
            <person name="Glavina T."/>
            <person name="Goodstein D."/>
            <person name="Hadi M.Z."/>
            <person name="Hellsten U."/>
            <person name="Hildebrand M."/>
            <person name="Jenkins B.D."/>
            <person name="Jurka J."/>
            <person name="Kapitonov V.V."/>
            <person name="Kroger N."/>
            <person name="Lau W.W."/>
            <person name="Lane T.W."/>
            <person name="Larimer F.W."/>
            <person name="Lippmeier J.C."/>
            <person name="Lucas S."/>
            <person name="Medina M."/>
            <person name="Montsant A."/>
            <person name="Obornik M."/>
            <person name="Parker M.S."/>
            <person name="Palenik B."/>
            <person name="Pazour G.J."/>
            <person name="Richardson P.M."/>
            <person name="Rynearson T.A."/>
            <person name="Saito M.A."/>
            <person name="Schwartz D.C."/>
            <person name="Thamatrakoln K."/>
            <person name="Valentin K."/>
            <person name="Vardi A."/>
            <person name="Wilkerson F.P."/>
            <person name="Rokhsar D.S."/>
        </authorList>
    </citation>
    <scope>NUCLEOTIDE SEQUENCE [LARGE SCALE GENOMIC DNA]</scope>
    <source>
        <strain evidence="3 4">CCMP1335</strain>
    </source>
</reference>
<keyword evidence="1" id="KW-1133">Transmembrane helix</keyword>
<feature type="signal peptide" evidence="2">
    <location>
        <begin position="1"/>
        <end position="20"/>
    </location>
</feature>
<dbReference type="OMA" id="TFTRMER"/>
<dbReference type="RefSeq" id="XP_002292967.1">
    <property type="nucleotide sequence ID" value="XM_002292931.1"/>
</dbReference>
<proteinExistence type="predicted"/>
<keyword evidence="2" id="KW-0732">Signal</keyword>
<protein>
    <recommendedName>
        <fullName evidence="5">ABC transmembrane type-1 domain-containing protein</fullName>
    </recommendedName>
</protein>
<evidence type="ECO:0000313" key="3">
    <source>
        <dbReference type="EMBL" id="EED89428.1"/>
    </source>
</evidence>
<reference evidence="3 4" key="2">
    <citation type="journal article" date="2008" name="Nature">
        <title>The Phaeodactylum genome reveals the evolutionary history of diatom genomes.</title>
        <authorList>
            <person name="Bowler C."/>
            <person name="Allen A.E."/>
            <person name="Badger J.H."/>
            <person name="Grimwood J."/>
            <person name="Jabbari K."/>
            <person name="Kuo A."/>
            <person name="Maheswari U."/>
            <person name="Martens C."/>
            <person name="Maumus F."/>
            <person name="Otillar R.P."/>
            <person name="Rayko E."/>
            <person name="Salamov A."/>
            <person name="Vandepoele K."/>
            <person name="Beszteri B."/>
            <person name="Gruber A."/>
            <person name="Heijde M."/>
            <person name="Katinka M."/>
            <person name="Mock T."/>
            <person name="Valentin K."/>
            <person name="Verret F."/>
            <person name="Berges J.A."/>
            <person name="Brownlee C."/>
            <person name="Cadoret J.P."/>
            <person name="Chiovitti A."/>
            <person name="Choi C.J."/>
            <person name="Coesel S."/>
            <person name="De Martino A."/>
            <person name="Detter J.C."/>
            <person name="Durkin C."/>
            <person name="Falciatore A."/>
            <person name="Fournet J."/>
            <person name="Haruta M."/>
            <person name="Huysman M.J."/>
            <person name="Jenkins B.D."/>
            <person name="Jiroutova K."/>
            <person name="Jorgensen R.E."/>
            <person name="Joubert Y."/>
            <person name="Kaplan A."/>
            <person name="Kroger N."/>
            <person name="Kroth P.G."/>
            <person name="La Roche J."/>
            <person name="Lindquist E."/>
            <person name="Lommer M."/>
            <person name="Martin-Jezequel V."/>
            <person name="Lopez P.J."/>
            <person name="Lucas S."/>
            <person name="Mangogna M."/>
            <person name="McGinnis K."/>
            <person name="Medlin L.K."/>
            <person name="Montsant A."/>
            <person name="Oudot-Le Secq M.P."/>
            <person name="Napoli C."/>
            <person name="Obornik M."/>
            <person name="Parker M.S."/>
            <person name="Petit J.L."/>
            <person name="Porcel B.M."/>
            <person name="Poulsen N."/>
            <person name="Robison M."/>
            <person name="Rychlewski L."/>
            <person name="Rynearson T.A."/>
            <person name="Schmutz J."/>
            <person name="Shapiro H."/>
            <person name="Siaut M."/>
            <person name="Stanley M."/>
            <person name="Sussman M.R."/>
            <person name="Taylor A.R."/>
            <person name="Vardi A."/>
            <person name="von Dassow P."/>
            <person name="Vyverman W."/>
            <person name="Willis A."/>
            <person name="Wyrwicz L.S."/>
            <person name="Rokhsar D.S."/>
            <person name="Weissenbach J."/>
            <person name="Armbrust E.V."/>
            <person name="Green B.R."/>
            <person name="Van de Peer Y."/>
            <person name="Grigoriev I.V."/>
        </authorList>
    </citation>
    <scope>NUCLEOTIDE SEQUENCE [LARGE SCALE GENOMIC DNA]</scope>
    <source>
        <strain evidence="3 4">CCMP1335</strain>
    </source>
</reference>
<evidence type="ECO:0008006" key="5">
    <source>
        <dbReference type="Google" id="ProtNLM"/>
    </source>
</evidence>
<keyword evidence="4" id="KW-1185">Reference proteome</keyword>
<feature type="transmembrane region" description="Helical" evidence="1">
    <location>
        <begin position="293"/>
        <end position="313"/>
    </location>
</feature>
<evidence type="ECO:0000256" key="2">
    <source>
        <dbReference type="SAM" id="SignalP"/>
    </source>
</evidence>
<feature type="transmembrane region" description="Helical" evidence="1">
    <location>
        <begin position="127"/>
        <end position="150"/>
    </location>
</feature>
<gene>
    <name evidence="3" type="ORF">THAPSDRAFT_8986</name>
</gene>
<dbReference type="InParanoid" id="B8CA21"/>
<keyword evidence="1" id="KW-0472">Membrane</keyword>
<dbReference type="HOGENOM" id="CLU_887074_0_0_1"/>
<sequence>MLAQTTLLLPSLLLSRRVLNSTWNALVDYFRGRYFRNTFTRMERAYLRYYEFPAVTRAISRIVSQIGILFGLSWLVRLWMIVVLMGHGAGPTLVSLMETGVMETGSESVIGPGWKVGLPCQHDGSGVAWLCGMIWVSTVVGAGHACAMALSVWGGPLRLQAAAQQPKKPNHVLSWIIHHPIQWIRELDEWKHLPSFSSLVNAVKGDSSKRRGGSQGGRDVFDLDPLLFPSTWLPLRWLQIFAIAKAFATDPQKYRWCSPENNTTVVHRLMTQYLVQLTLGDEWRRVFLGEKRVGLGILVVISYFIGECFVGRLD</sequence>
<dbReference type="EMBL" id="CM000647">
    <property type="protein sequence ID" value="EED89428.1"/>
    <property type="molecule type" value="Genomic_DNA"/>
</dbReference>
<dbReference type="Proteomes" id="UP000001449">
    <property type="component" value="Chromosome 12"/>
</dbReference>
<name>B8CA21_THAPS</name>
<dbReference type="AlphaFoldDB" id="B8CA21"/>
<keyword evidence="1" id="KW-0812">Transmembrane</keyword>
<dbReference type="PaxDb" id="35128-Thaps8986"/>
<dbReference type="KEGG" id="tps:THAPSDRAFT_8986"/>
<dbReference type="GeneID" id="7445778"/>
<accession>B8CA21</accession>
<evidence type="ECO:0000256" key="1">
    <source>
        <dbReference type="SAM" id="Phobius"/>
    </source>
</evidence>
<evidence type="ECO:0000313" key="4">
    <source>
        <dbReference type="Proteomes" id="UP000001449"/>
    </source>
</evidence>
<feature type="chain" id="PRO_5002869655" description="ABC transmembrane type-1 domain-containing protein" evidence="2">
    <location>
        <begin position="21"/>
        <end position="314"/>
    </location>
</feature>
<feature type="transmembrane region" description="Helical" evidence="1">
    <location>
        <begin position="66"/>
        <end position="87"/>
    </location>
</feature>